<evidence type="ECO:0000259" key="4">
    <source>
        <dbReference type="PROSITE" id="PS50937"/>
    </source>
</evidence>
<dbReference type="Gene3D" id="3.40.50.280">
    <property type="entry name" value="Cobalamin-binding domain"/>
    <property type="match status" value="1"/>
</dbReference>
<proteinExistence type="predicted"/>
<dbReference type="InterPro" id="IPR006158">
    <property type="entry name" value="Cobalamin-bd"/>
</dbReference>
<evidence type="ECO:0000256" key="3">
    <source>
        <dbReference type="ARBA" id="ARBA00023163"/>
    </source>
</evidence>
<feature type="domain" description="HTH merR-type" evidence="4">
    <location>
        <begin position="13"/>
        <end position="82"/>
    </location>
</feature>
<feature type="domain" description="B12-binding" evidence="5">
    <location>
        <begin position="195"/>
        <end position="321"/>
    </location>
</feature>
<dbReference type="GO" id="GO:0031419">
    <property type="term" value="F:cobalamin binding"/>
    <property type="evidence" value="ECO:0007669"/>
    <property type="project" value="InterPro"/>
</dbReference>
<evidence type="ECO:0000313" key="7">
    <source>
        <dbReference type="Proteomes" id="UP000608345"/>
    </source>
</evidence>
<dbReference type="RefSeq" id="WP_189384228.1">
    <property type="nucleotide sequence ID" value="NZ_BAABFY010000056.1"/>
</dbReference>
<dbReference type="InterPro" id="IPR000551">
    <property type="entry name" value="MerR-type_HTH_dom"/>
</dbReference>
<dbReference type="CDD" id="cd02065">
    <property type="entry name" value="B12-binding_like"/>
    <property type="match status" value="1"/>
</dbReference>
<dbReference type="InterPro" id="IPR003759">
    <property type="entry name" value="Cbl-bd_cap"/>
</dbReference>
<dbReference type="GO" id="GO:0046872">
    <property type="term" value="F:metal ion binding"/>
    <property type="evidence" value="ECO:0007669"/>
    <property type="project" value="InterPro"/>
</dbReference>
<dbReference type="PANTHER" id="PTHR30204:SF67">
    <property type="entry name" value="HTH-TYPE TRANSCRIPTIONAL REGULATOR MLRA-RELATED"/>
    <property type="match status" value="1"/>
</dbReference>
<dbReference type="InterPro" id="IPR047057">
    <property type="entry name" value="MerR_fam"/>
</dbReference>
<keyword evidence="2" id="KW-0238">DNA-binding</keyword>
<dbReference type="GO" id="GO:0003677">
    <property type="term" value="F:DNA binding"/>
    <property type="evidence" value="ECO:0007669"/>
    <property type="project" value="UniProtKB-KW"/>
</dbReference>
<name>A0A918JL00_9BURK</name>
<dbReference type="PROSITE" id="PS50937">
    <property type="entry name" value="HTH_MERR_2"/>
    <property type="match status" value="1"/>
</dbReference>
<comment type="caution">
    <text evidence="6">The sequence shown here is derived from an EMBL/GenBank/DDBJ whole genome shotgun (WGS) entry which is preliminary data.</text>
</comment>
<evidence type="ECO:0000259" key="5">
    <source>
        <dbReference type="PROSITE" id="PS51332"/>
    </source>
</evidence>
<reference evidence="6" key="2">
    <citation type="submission" date="2020-09" db="EMBL/GenBank/DDBJ databases">
        <authorList>
            <person name="Sun Q."/>
            <person name="Kim S."/>
        </authorList>
    </citation>
    <scope>NUCLEOTIDE SEQUENCE</scope>
    <source>
        <strain evidence="6">KCTC 23732</strain>
    </source>
</reference>
<dbReference type="InterPro" id="IPR036594">
    <property type="entry name" value="Meth_synthase_dom"/>
</dbReference>
<dbReference type="GO" id="GO:0003700">
    <property type="term" value="F:DNA-binding transcription factor activity"/>
    <property type="evidence" value="ECO:0007669"/>
    <property type="project" value="InterPro"/>
</dbReference>
<dbReference type="Proteomes" id="UP000608345">
    <property type="component" value="Unassembled WGS sequence"/>
</dbReference>
<evidence type="ECO:0000256" key="2">
    <source>
        <dbReference type="ARBA" id="ARBA00023125"/>
    </source>
</evidence>
<dbReference type="SMART" id="SM00422">
    <property type="entry name" value="HTH_MERR"/>
    <property type="match status" value="1"/>
</dbReference>
<dbReference type="InterPro" id="IPR036724">
    <property type="entry name" value="Cobalamin-bd_sf"/>
</dbReference>
<dbReference type="Gene3D" id="1.10.1240.10">
    <property type="entry name" value="Methionine synthase domain"/>
    <property type="match status" value="1"/>
</dbReference>
<dbReference type="Pfam" id="PF02607">
    <property type="entry name" value="B12-binding_2"/>
    <property type="match status" value="1"/>
</dbReference>
<dbReference type="Pfam" id="PF13411">
    <property type="entry name" value="MerR_1"/>
    <property type="match status" value="1"/>
</dbReference>
<dbReference type="PROSITE" id="PS51332">
    <property type="entry name" value="B12_BINDING"/>
    <property type="match status" value="1"/>
</dbReference>
<protein>
    <submittedName>
        <fullName evidence="6">HTH-type transcriptional repressor CarH</fullName>
    </submittedName>
</protein>
<dbReference type="AlphaFoldDB" id="A0A918JL00"/>
<sequence>MNQTTNTILPAVNYSISDIERDTGLSKMTLRMWEHRYGFPDPQRDAQGNRSYLQSDLDKLLVIKRLLVAGYRPSKVARLSLDELHALSKTVQESGSGRHSGKTKNGQTLDREWIQWLKDNQSERFRRAVQQQLVKYGLAATIENIISPLAREVGTAWMQGELSVFQEHLFTETIQGILRDAMTAIDIKLPGEIRTPRVLLTTLPQEKHTLGLLMAECFFALENCECLSLGADTPLSEILAAAGELNADIVAIGVSTHAPVQEVIQNLKQLRQNLPVGTELWMGGNAALFNSKRLPANTVFFRKAQDIIEALAAWRAKREAI</sequence>
<gene>
    <name evidence="6" type="primary">carH</name>
    <name evidence="6" type="ORF">GCM10011450_08630</name>
</gene>
<keyword evidence="7" id="KW-1185">Reference proteome</keyword>
<keyword evidence="3" id="KW-0804">Transcription</keyword>
<reference evidence="6" key="1">
    <citation type="journal article" date="2014" name="Int. J. Syst. Evol. Microbiol.">
        <title>Complete genome sequence of Corynebacterium casei LMG S-19264T (=DSM 44701T), isolated from a smear-ripened cheese.</title>
        <authorList>
            <consortium name="US DOE Joint Genome Institute (JGI-PGF)"/>
            <person name="Walter F."/>
            <person name="Albersmeier A."/>
            <person name="Kalinowski J."/>
            <person name="Ruckert C."/>
        </authorList>
    </citation>
    <scope>NUCLEOTIDE SEQUENCE</scope>
    <source>
        <strain evidence="6">KCTC 23732</strain>
    </source>
</reference>
<evidence type="ECO:0000256" key="1">
    <source>
        <dbReference type="ARBA" id="ARBA00023015"/>
    </source>
</evidence>
<dbReference type="SUPFAM" id="SSF52242">
    <property type="entry name" value="Cobalamin (vitamin B12)-binding domain"/>
    <property type="match status" value="1"/>
</dbReference>
<dbReference type="CDD" id="cd01104">
    <property type="entry name" value="HTH_MlrA-CarA"/>
    <property type="match status" value="1"/>
</dbReference>
<evidence type="ECO:0000313" key="6">
    <source>
        <dbReference type="EMBL" id="GGW81089.1"/>
    </source>
</evidence>
<dbReference type="EMBL" id="BMYS01000004">
    <property type="protein sequence ID" value="GGW81089.1"/>
    <property type="molecule type" value="Genomic_DNA"/>
</dbReference>
<dbReference type="Gene3D" id="1.10.1660.10">
    <property type="match status" value="1"/>
</dbReference>
<dbReference type="PANTHER" id="PTHR30204">
    <property type="entry name" value="REDOX-CYCLING DRUG-SENSING TRANSCRIPTIONAL ACTIVATOR SOXR"/>
    <property type="match status" value="1"/>
</dbReference>
<organism evidence="6 7">
    <name type="scientific">Advenella faeciporci</name>
    <dbReference type="NCBI Taxonomy" id="797535"/>
    <lineage>
        <taxon>Bacteria</taxon>
        <taxon>Pseudomonadati</taxon>
        <taxon>Pseudomonadota</taxon>
        <taxon>Betaproteobacteria</taxon>
        <taxon>Burkholderiales</taxon>
        <taxon>Alcaligenaceae</taxon>
    </lineage>
</organism>
<keyword evidence="1" id="KW-0805">Transcription regulation</keyword>
<dbReference type="InterPro" id="IPR009061">
    <property type="entry name" value="DNA-bd_dom_put_sf"/>
</dbReference>
<accession>A0A918JL00</accession>
<dbReference type="SUPFAM" id="SSF46955">
    <property type="entry name" value="Putative DNA-binding domain"/>
    <property type="match status" value="1"/>
</dbReference>